<feature type="signal peptide" evidence="8">
    <location>
        <begin position="1"/>
        <end position="21"/>
    </location>
</feature>
<reference evidence="10" key="1">
    <citation type="submission" date="2020-06" db="EMBL/GenBank/DDBJ databases">
        <authorList>
            <person name="Dong N."/>
        </authorList>
    </citation>
    <scope>NUCLEOTIDE SEQUENCE</scope>
    <source>
        <strain evidence="10">DF46-2-2</strain>
    </source>
</reference>
<dbReference type="Pfam" id="PF07715">
    <property type="entry name" value="Plug"/>
    <property type="match status" value="1"/>
</dbReference>
<dbReference type="RefSeq" id="WP_286594416.1">
    <property type="nucleotide sequence ID" value="NZ_JACANB010000009.1"/>
</dbReference>
<accession>A0AAW7DWR2</accession>
<dbReference type="InterPro" id="IPR036942">
    <property type="entry name" value="Beta-barrel_TonB_sf"/>
</dbReference>
<dbReference type="SUPFAM" id="SSF56935">
    <property type="entry name" value="Porins"/>
    <property type="match status" value="1"/>
</dbReference>
<evidence type="ECO:0000259" key="9">
    <source>
        <dbReference type="Pfam" id="PF07715"/>
    </source>
</evidence>
<sequence>MKYFYLPFSLLAGLSPLYAQADQLTDSNQSTTAITLNKETVIAAPEPVGVVTFDRKMLEHLPAGNGDLTSVLKLHPNVQFDDAHLSSKTPGEIAPANISINGAQFYQNSFLLDGISMNNDLDPAEQNSNRANTAPGRSQGLAVDTDLIEQITVYDSNVPASYGHFTGGVIEAKTRAPSQDFQGKISAQMSRSSWTQYHIHAAEKESFALSSNADNQPEFVKYTLRATLEGHLTDNFGLLASFNQKNSKIPLGLYSPHHVETMGYQKQTQRRQIDNYFLKGLWQVQDNLSLEFSSTYAPEENSYFAANTYHSGVKTKAGGYQHAIKALLDTDSAQIEQNFAYGRLEQSRDSDQDDFFNWRKSTSKFWGTGSSASAMSLEGGFGDIKQQQESYQYNLAINWHPLDLGQWSHSLSLGLDTSWKKNNYQRLTENSTYVSPKATNSCHKTDGSMDHACALGATVNGWQGQYASTRTRFIEGEFSFNQYELGAFIENTMQYQQFSARAGIRFDHDNYMKKTTVAPRLLLSYDLLGNNQTIISTGANRYYGRNITSWRLRDGLNRLRFTDTRKDLDTPWTTIAQGLNSTQFNQLDIPYDDELTLGLTHHHSGIKWAFNYVYREGKDQVIEVKGKTLGQTNAQDPTLSNNFTTYTNGGHSRTETYTLTAQPEQAWQLGATQTQFLLALDWSKSKSSAPAYNESGITDSYIENPYIQYDGKFIRYADRPADNYHRPWTARLNTLTQIEPYHLSINNFFRYRAGYSKTENSGKKTEYQGKTVNIWERTRYANAWSWDMRLSWELPLTNNQAPFINLDIFNVLNRKIATTTSNVLGESIPTYEAGRQFWLEVGYKF</sequence>
<protein>
    <submittedName>
        <fullName evidence="10">TonB-dependent receptor</fullName>
    </submittedName>
</protein>
<evidence type="ECO:0000313" key="11">
    <source>
        <dbReference type="Proteomes" id="UP001173465"/>
    </source>
</evidence>
<dbReference type="InterPro" id="IPR039426">
    <property type="entry name" value="TonB-dep_rcpt-like"/>
</dbReference>
<comment type="subcellular location">
    <subcellularLocation>
        <location evidence="1 7">Cell outer membrane</location>
        <topology evidence="1 7">Multi-pass membrane protein</topology>
    </subcellularLocation>
</comment>
<dbReference type="Gene3D" id="2.40.170.20">
    <property type="entry name" value="TonB-dependent receptor, beta-barrel domain"/>
    <property type="match status" value="1"/>
</dbReference>
<evidence type="ECO:0000313" key="10">
    <source>
        <dbReference type="EMBL" id="MDM1697151.1"/>
    </source>
</evidence>
<name>A0AAW7DWR2_9GAMM</name>
<comment type="similarity">
    <text evidence="7">Belongs to the TonB-dependent receptor family.</text>
</comment>
<evidence type="ECO:0000256" key="2">
    <source>
        <dbReference type="ARBA" id="ARBA00022448"/>
    </source>
</evidence>
<gene>
    <name evidence="10" type="ORF">HX099_10850</name>
</gene>
<keyword evidence="6 7" id="KW-0998">Cell outer membrane</keyword>
<evidence type="ECO:0000256" key="1">
    <source>
        <dbReference type="ARBA" id="ARBA00004571"/>
    </source>
</evidence>
<feature type="chain" id="PRO_5043778890" evidence="8">
    <location>
        <begin position="22"/>
        <end position="845"/>
    </location>
</feature>
<dbReference type="GO" id="GO:0009279">
    <property type="term" value="C:cell outer membrane"/>
    <property type="evidence" value="ECO:0007669"/>
    <property type="project" value="UniProtKB-SubCell"/>
</dbReference>
<keyword evidence="8" id="KW-0732">Signal</keyword>
<feature type="domain" description="TonB-dependent receptor plug" evidence="9">
    <location>
        <begin position="49"/>
        <end position="168"/>
    </location>
</feature>
<dbReference type="Proteomes" id="UP001173465">
    <property type="component" value="Unassembled WGS sequence"/>
</dbReference>
<proteinExistence type="inferred from homology"/>
<dbReference type="PROSITE" id="PS52016">
    <property type="entry name" value="TONB_DEPENDENT_REC_3"/>
    <property type="match status" value="1"/>
</dbReference>
<dbReference type="AlphaFoldDB" id="A0AAW7DWR2"/>
<evidence type="ECO:0000256" key="7">
    <source>
        <dbReference type="PROSITE-ProRule" id="PRU01360"/>
    </source>
</evidence>
<keyword evidence="4 7" id="KW-0812">Transmembrane</keyword>
<evidence type="ECO:0000256" key="8">
    <source>
        <dbReference type="SAM" id="SignalP"/>
    </source>
</evidence>
<reference evidence="10" key="2">
    <citation type="journal article" date="2022" name="Sci. Total Environ.">
        <title>Prevalence, transmission, and molecular epidemiology of tet(X)-positive bacteria among humans, animals, and environmental niches in China: An epidemiological, and genomic-based study.</title>
        <authorList>
            <person name="Dong N."/>
            <person name="Zeng Y."/>
            <person name="Cai C."/>
            <person name="Sun C."/>
            <person name="Lu J."/>
            <person name="Liu C."/>
            <person name="Zhou H."/>
            <person name="Sun Q."/>
            <person name="Shu L."/>
            <person name="Wang H."/>
            <person name="Wang Y."/>
            <person name="Wang S."/>
            <person name="Wu C."/>
            <person name="Chan E.W."/>
            <person name="Chen G."/>
            <person name="Shen Z."/>
            <person name="Chen S."/>
            <person name="Zhang R."/>
        </authorList>
    </citation>
    <scope>NUCLEOTIDE SEQUENCE</scope>
    <source>
        <strain evidence="10">DF46-2-2</strain>
    </source>
</reference>
<dbReference type="EMBL" id="JACANB010000009">
    <property type="protein sequence ID" value="MDM1697151.1"/>
    <property type="molecule type" value="Genomic_DNA"/>
</dbReference>
<dbReference type="Gene3D" id="2.170.130.10">
    <property type="entry name" value="TonB-dependent receptor, plug domain"/>
    <property type="match status" value="1"/>
</dbReference>
<keyword evidence="5 7" id="KW-0472">Membrane</keyword>
<dbReference type="InterPro" id="IPR012910">
    <property type="entry name" value="Plug_dom"/>
</dbReference>
<evidence type="ECO:0000256" key="6">
    <source>
        <dbReference type="ARBA" id="ARBA00023237"/>
    </source>
</evidence>
<evidence type="ECO:0000256" key="3">
    <source>
        <dbReference type="ARBA" id="ARBA00022452"/>
    </source>
</evidence>
<keyword evidence="10" id="KW-0675">Receptor</keyword>
<keyword evidence="3 7" id="KW-1134">Transmembrane beta strand</keyword>
<dbReference type="InterPro" id="IPR037066">
    <property type="entry name" value="Plug_dom_sf"/>
</dbReference>
<evidence type="ECO:0000256" key="5">
    <source>
        <dbReference type="ARBA" id="ARBA00023136"/>
    </source>
</evidence>
<organism evidence="10 11">
    <name type="scientific">Thiopseudomonas alkaliphila</name>
    <dbReference type="NCBI Taxonomy" id="1697053"/>
    <lineage>
        <taxon>Bacteria</taxon>
        <taxon>Pseudomonadati</taxon>
        <taxon>Pseudomonadota</taxon>
        <taxon>Gammaproteobacteria</taxon>
        <taxon>Pseudomonadales</taxon>
        <taxon>Pseudomonadaceae</taxon>
        <taxon>Thiopseudomonas</taxon>
    </lineage>
</organism>
<evidence type="ECO:0000256" key="4">
    <source>
        <dbReference type="ARBA" id="ARBA00022692"/>
    </source>
</evidence>
<keyword evidence="2 7" id="KW-0813">Transport</keyword>
<comment type="caution">
    <text evidence="10">The sequence shown here is derived from an EMBL/GenBank/DDBJ whole genome shotgun (WGS) entry which is preliminary data.</text>
</comment>